<dbReference type="PROSITE" id="PS01055">
    <property type="entry name" value="DNA_LIGASE_N1"/>
    <property type="match status" value="1"/>
</dbReference>
<organism evidence="13">
    <name type="scientific">hydrothermal vent metagenome</name>
    <dbReference type="NCBI Taxonomy" id="652676"/>
    <lineage>
        <taxon>unclassified sequences</taxon>
        <taxon>metagenomes</taxon>
        <taxon>ecological metagenomes</taxon>
    </lineage>
</organism>
<dbReference type="PROSITE" id="PS01056">
    <property type="entry name" value="DNA_LIGASE_N2"/>
    <property type="match status" value="1"/>
</dbReference>
<keyword evidence="9" id="KW-0520">NAD</keyword>
<protein>
    <recommendedName>
        <fullName evidence="2">DNA ligase (NAD(+))</fullName>
        <ecNumber evidence="2">6.5.1.2</ecNumber>
    </recommendedName>
</protein>
<dbReference type="NCBIfam" id="NF005932">
    <property type="entry name" value="PRK07956.1"/>
    <property type="match status" value="1"/>
</dbReference>
<feature type="non-terminal residue" evidence="13">
    <location>
        <position position="382"/>
    </location>
</feature>
<feature type="domain" description="NAD-dependent DNA ligase N-terminal" evidence="12">
    <location>
        <begin position="13"/>
        <end position="382"/>
    </location>
</feature>
<evidence type="ECO:0000256" key="7">
    <source>
        <dbReference type="ARBA" id="ARBA00022833"/>
    </source>
</evidence>
<keyword evidence="6" id="KW-0227">DNA damage</keyword>
<dbReference type="InterPro" id="IPR013839">
    <property type="entry name" value="DNAligase_adenylation"/>
</dbReference>
<dbReference type="CDD" id="cd00114">
    <property type="entry name" value="LIGANc"/>
    <property type="match status" value="1"/>
</dbReference>
<dbReference type="GO" id="GO:0005829">
    <property type="term" value="C:cytosol"/>
    <property type="evidence" value="ECO:0007669"/>
    <property type="project" value="TreeGrafter"/>
</dbReference>
<evidence type="ECO:0000256" key="9">
    <source>
        <dbReference type="ARBA" id="ARBA00023027"/>
    </source>
</evidence>
<keyword evidence="3 13" id="KW-0436">Ligase</keyword>
<evidence type="ECO:0000313" key="13">
    <source>
        <dbReference type="EMBL" id="VAW18461.1"/>
    </source>
</evidence>
<keyword evidence="5" id="KW-0479">Metal-binding</keyword>
<dbReference type="InterPro" id="IPR018239">
    <property type="entry name" value="DNA_ligase_AS"/>
</dbReference>
<dbReference type="InterPro" id="IPR004150">
    <property type="entry name" value="NAD_DNA_ligase_OB"/>
</dbReference>
<dbReference type="Pfam" id="PF01653">
    <property type="entry name" value="DNA_ligase_aden"/>
    <property type="match status" value="1"/>
</dbReference>
<evidence type="ECO:0000256" key="10">
    <source>
        <dbReference type="ARBA" id="ARBA00023204"/>
    </source>
</evidence>
<evidence type="ECO:0000256" key="3">
    <source>
        <dbReference type="ARBA" id="ARBA00022598"/>
    </source>
</evidence>
<name>A0A3B0TIH3_9ZZZZ</name>
<evidence type="ECO:0000256" key="11">
    <source>
        <dbReference type="ARBA" id="ARBA00034005"/>
    </source>
</evidence>
<dbReference type="Gene3D" id="2.40.50.140">
    <property type="entry name" value="Nucleic acid-binding proteins"/>
    <property type="match status" value="1"/>
</dbReference>
<proteinExistence type="predicted"/>
<dbReference type="SMART" id="SM00532">
    <property type="entry name" value="LIGANc"/>
    <property type="match status" value="1"/>
</dbReference>
<dbReference type="Gene3D" id="1.10.287.610">
    <property type="entry name" value="Helix hairpin bin"/>
    <property type="match status" value="1"/>
</dbReference>
<dbReference type="GO" id="GO:0006281">
    <property type="term" value="P:DNA repair"/>
    <property type="evidence" value="ECO:0007669"/>
    <property type="project" value="UniProtKB-KW"/>
</dbReference>
<dbReference type="GO" id="GO:0003911">
    <property type="term" value="F:DNA ligase (NAD+) activity"/>
    <property type="evidence" value="ECO:0007669"/>
    <property type="project" value="UniProtKB-EC"/>
</dbReference>
<dbReference type="Gene3D" id="3.30.470.30">
    <property type="entry name" value="DNA ligase/mRNA capping enzyme"/>
    <property type="match status" value="1"/>
</dbReference>
<dbReference type="SUPFAM" id="SSF50249">
    <property type="entry name" value="Nucleic acid-binding proteins"/>
    <property type="match status" value="1"/>
</dbReference>
<dbReference type="NCBIfam" id="TIGR00575">
    <property type="entry name" value="dnlj"/>
    <property type="match status" value="1"/>
</dbReference>
<keyword evidence="8" id="KW-0460">Magnesium</keyword>
<reference evidence="13" key="1">
    <citation type="submission" date="2018-06" db="EMBL/GenBank/DDBJ databases">
        <authorList>
            <person name="Zhirakovskaya E."/>
        </authorList>
    </citation>
    <scope>NUCLEOTIDE SEQUENCE</scope>
</reference>
<keyword evidence="4" id="KW-0235">DNA replication</keyword>
<dbReference type="PANTHER" id="PTHR23389">
    <property type="entry name" value="CHROMOSOME TRANSMISSION FIDELITY FACTOR 18"/>
    <property type="match status" value="1"/>
</dbReference>
<sequence>MEQIPVAELSPAQAKEELERLARQIKEHDRAYYLKDAPKISDAEYDQLRKRNLAIEERFPELKRADSPSDRVGSSVMEGFKKVTHMVPMLSLANAFDDKDVADFVARAKKFFEHDKDLELNFTAEPKIDGLSASLRYENGIFVQGATRGDGTTGEDITANLKTISEIPQRLHGSGWPDVIEVRGEVYMSHAEFARLNERAKESGGQIYVNPRNIAAGSLRQLDPKITASRNLKFFAYGWGFISAPFAKTQFEAMGKLAEWGFATNELTILTHSVAEMLAHYQKIEQRRATLGYDIDGVVYKLDRLDLQQRWGFVARAPRWALAHKFPAEQATTLVEDIAVQVGRTGALTPVARLKPVTVGGVVVTNATLHNEDEIARKDVRV</sequence>
<keyword evidence="10" id="KW-0234">DNA repair</keyword>
<dbReference type="GO" id="GO:0006260">
    <property type="term" value="P:DNA replication"/>
    <property type="evidence" value="ECO:0007669"/>
    <property type="project" value="UniProtKB-KW"/>
</dbReference>
<dbReference type="Pfam" id="PF03120">
    <property type="entry name" value="OB_DNA_ligase"/>
    <property type="match status" value="1"/>
</dbReference>
<comment type="catalytic activity">
    <reaction evidence="11">
        <text>NAD(+) + (deoxyribonucleotide)n-3'-hydroxyl + 5'-phospho-(deoxyribonucleotide)m = (deoxyribonucleotide)n+m + AMP + beta-nicotinamide D-nucleotide.</text>
        <dbReference type="EC" id="6.5.1.2"/>
    </reaction>
</comment>
<dbReference type="InterPro" id="IPR012340">
    <property type="entry name" value="NA-bd_OB-fold"/>
</dbReference>
<dbReference type="PANTHER" id="PTHR23389:SF9">
    <property type="entry name" value="DNA LIGASE"/>
    <property type="match status" value="1"/>
</dbReference>
<evidence type="ECO:0000256" key="5">
    <source>
        <dbReference type="ARBA" id="ARBA00022723"/>
    </source>
</evidence>
<evidence type="ECO:0000256" key="2">
    <source>
        <dbReference type="ARBA" id="ARBA00012722"/>
    </source>
</evidence>
<dbReference type="InterPro" id="IPR013840">
    <property type="entry name" value="DNAligase_N"/>
</dbReference>
<accession>A0A3B0TIH3</accession>
<dbReference type="EMBL" id="UOEO01000090">
    <property type="protein sequence ID" value="VAW18461.1"/>
    <property type="molecule type" value="Genomic_DNA"/>
</dbReference>
<dbReference type="EC" id="6.5.1.2" evidence="2"/>
<gene>
    <name evidence="13" type="ORF">MNBD_ALPHA12-441</name>
</gene>
<dbReference type="FunFam" id="3.30.470.30:FF:000001">
    <property type="entry name" value="DNA ligase"/>
    <property type="match status" value="1"/>
</dbReference>
<dbReference type="InterPro" id="IPR033136">
    <property type="entry name" value="DNA_ligase_CS"/>
</dbReference>
<evidence type="ECO:0000256" key="6">
    <source>
        <dbReference type="ARBA" id="ARBA00022763"/>
    </source>
</evidence>
<evidence type="ECO:0000259" key="12">
    <source>
        <dbReference type="SMART" id="SM00532"/>
    </source>
</evidence>
<dbReference type="SUPFAM" id="SSF56091">
    <property type="entry name" value="DNA ligase/mRNA capping enzyme, catalytic domain"/>
    <property type="match status" value="1"/>
</dbReference>
<comment type="cofactor">
    <cofactor evidence="1">
        <name>Mg(2+)</name>
        <dbReference type="ChEBI" id="CHEBI:18420"/>
    </cofactor>
</comment>
<evidence type="ECO:0000256" key="8">
    <source>
        <dbReference type="ARBA" id="ARBA00022842"/>
    </source>
</evidence>
<dbReference type="AlphaFoldDB" id="A0A3B0TIH3"/>
<keyword evidence="7" id="KW-0862">Zinc</keyword>
<evidence type="ECO:0000256" key="1">
    <source>
        <dbReference type="ARBA" id="ARBA00001946"/>
    </source>
</evidence>
<dbReference type="GO" id="GO:0046872">
    <property type="term" value="F:metal ion binding"/>
    <property type="evidence" value="ECO:0007669"/>
    <property type="project" value="UniProtKB-KW"/>
</dbReference>
<evidence type="ECO:0000256" key="4">
    <source>
        <dbReference type="ARBA" id="ARBA00022705"/>
    </source>
</evidence>
<dbReference type="InterPro" id="IPR001679">
    <property type="entry name" value="DNA_ligase"/>
</dbReference>